<organism evidence="2 3">
    <name type="scientific">Nepenthes gracilis</name>
    <name type="common">Slender pitcher plant</name>
    <dbReference type="NCBI Taxonomy" id="150966"/>
    <lineage>
        <taxon>Eukaryota</taxon>
        <taxon>Viridiplantae</taxon>
        <taxon>Streptophyta</taxon>
        <taxon>Embryophyta</taxon>
        <taxon>Tracheophyta</taxon>
        <taxon>Spermatophyta</taxon>
        <taxon>Magnoliopsida</taxon>
        <taxon>eudicotyledons</taxon>
        <taxon>Gunneridae</taxon>
        <taxon>Pentapetalae</taxon>
        <taxon>Caryophyllales</taxon>
        <taxon>Nepenthaceae</taxon>
        <taxon>Nepenthes</taxon>
    </lineage>
</organism>
<evidence type="ECO:0000313" key="3">
    <source>
        <dbReference type="Proteomes" id="UP001279734"/>
    </source>
</evidence>
<name>A0AAD3TJB0_NEPGR</name>
<proteinExistence type="predicted"/>
<sequence length="271" mass="29845">MILPVEDSRGTVGWSVRYEALGCLLPLYSARFSFLFCNEDVDMAMECCKQMFPINEMRVKAIQSADIIAGYVISLLIVYLTGNDDSSSSSNAIKLHYIKAAAVVNVFNGVVYMLPAGFSHLAEASVMAEFRILSFSSISYCMGLGLLVVAGSSDGMQNPAAFYIGLIFVAVGMAGQSTMAESFLEKQRGDLICGTCMRFILNVSAYLIVNMVGTLFQYFISNWKIKYAIATIFMVVATLIFLSGVCCCIYEYQRERRGLRIPSDLLSIPYA</sequence>
<keyword evidence="3" id="KW-1185">Reference proteome</keyword>
<evidence type="ECO:0000256" key="1">
    <source>
        <dbReference type="SAM" id="Phobius"/>
    </source>
</evidence>
<feature type="transmembrane region" description="Helical" evidence="1">
    <location>
        <begin position="199"/>
        <end position="221"/>
    </location>
</feature>
<feature type="transmembrane region" description="Helical" evidence="1">
    <location>
        <begin position="227"/>
        <end position="250"/>
    </location>
</feature>
<keyword evidence="1" id="KW-0472">Membrane</keyword>
<protein>
    <submittedName>
        <fullName evidence="2">Uncharacterized protein</fullName>
    </submittedName>
</protein>
<feature type="transmembrane region" description="Helical" evidence="1">
    <location>
        <begin position="130"/>
        <end position="148"/>
    </location>
</feature>
<feature type="transmembrane region" description="Helical" evidence="1">
    <location>
        <begin position="100"/>
        <end position="118"/>
    </location>
</feature>
<comment type="caution">
    <text evidence="2">The sequence shown here is derived from an EMBL/GenBank/DDBJ whole genome shotgun (WGS) entry which is preliminary data.</text>
</comment>
<evidence type="ECO:0000313" key="2">
    <source>
        <dbReference type="EMBL" id="GMH30950.1"/>
    </source>
</evidence>
<dbReference type="InterPro" id="IPR036259">
    <property type="entry name" value="MFS_trans_sf"/>
</dbReference>
<dbReference type="PANTHER" id="PTHR11654">
    <property type="entry name" value="OLIGOPEPTIDE TRANSPORTER-RELATED"/>
    <property type="match status" value="1"/>
</dbReference>
<dbReference type="Proteomes" id="UP001279734">
    <property type="component" value="Unassembled WGS sequence"/>
</dbReference>
<keyword evidence="1" id="KW-1133">Transmembrane helix</keyword>
<gene>
    <name evidence="2" type="ORF">Nepgr_032793</name>
</gene>
<accession>A0AAD3TJB0</accession>
<reference evidence="2" key="1">
    <citation type="submission" date="2023-05" db="EMBL/GenBank/DDBJ databases">
        <title>Nepenthes gracilis genome sequencing.</title>
        <authorList>
            <person name="Fukushima K."/>
        </authorList>
    </citation>
    <scope>NUCLEOTIDE SEQUENCE</scope>
    <source>
        <strain evidence="2">SING2019-196</strain>
    </source>
</reference>
<dbReference type="EMBL" id="BSYO01000039">
    <property type="protein sequence ID" value="GMH30950.1"/>
    <property type="molecule type" value="Genomic_DNA"/>
</dbReference>
<keyword evidence="1" id="KW-0812">Transmembrane</keyword>
<dbReference type="AlphaFoldDB" id="A0AAD3TJB0"/>
<feature type="transmembrane region" description="Helical" evidence="1">
    <location>
        <begin position="61"/>
        <end position="80"/>
    </location>
</feature>
<dbReference type="Gene3D" id="1.20.1250.20">
    <property type="entry name" value="MFS general substrate transporter like domains"/>
    <property type="match status" value="1"/>
</dbReference>
<feature type="transmembrane region" description="Helical" evidence="1">
    <location>
        <begin position="160"/>
        <end position="179"/>
    </location>
</feature>